<dbReference type="GeneID" id="93511463"/>
<evidence type="ECO:0000313" key="2">
    <source>
        <dbReference type="Proteomes" id="UP000546584"/>
    </source>
</evidence>
<sequence length="68" mass="7271">MKNFTGQHKFQAPAADDFIKGMLPNGQLPAAEASVLRQFCAAMGSMVGAIKGVWQETKPASPSEPKDH</sequence>
<dbReference type="Proteomes" id="UP000546584">
    <property type="component" value="Unassembled WGS sequence"/>
</dbReference>
<gene>
    <name evidence="1" type="ORF">HX826_29510</name>
</gene>
<accession>A0AAJ3LK10</accession>
<reference evidence="1 2" key="1">
    <citation type="submission" date="2020-04" db="EMBL/GenBank/DDBJ databases">
        <title>Molecular characterization of pseudomonads from Agaricus bisporus reveal novel blotch 2 pathogens in Western Europe.</title>
        <authorList>
            <person name="Taparia T."/>
            <person name="Krijger M."/>
            <person name="Haynes E."/>
            <person name="Elpinstone J.G."/>
            <person name="Noble R."/>
            <person name="Van Der Wolf J."/>
        </authorList>
    </citation>
    <scope>NUCLEOTIDE SEQUENCE [LARGE SCALE GENOMIC DNA]</scope>
    <source>
        <strain evidence="1 2">IPO3753</strain>
    </source>
</reference>
<comment type="caution">
    <text evidence="1">The sequence shown here is derived from an EMBL/GenBank/DDBJ whole genome shotgun (WGS) entry which is preliminary data.</text>
</comment>
<dbReference type="RefSeq" id="WP_063034008.1">
    <property type="nucleotide sequence ID" value="NZ_CP012400.2"/>
</dbReference>
<dbReference type="AlphaFoldDB" id="A0AAJ3LK10"/>
<proteinExistence type="predicted"/>
<dbReference type="KEGG" id="pym:AK972_3699"/>
<organism evidence="1 2">
    <name type="scientific">Pseudomonas yamanorum</name>
    <dbReference type="NCBI Taxonomy" id="515393"/>
    <lineage>
        <taxon>Bacteria</taxon>
        <taxon>Pseudomonadati</taxon>
        <taxon>Pseudomonadota</taxon>
        <taxon>Gammaproteobacteria</taxon>
        <taxon>Pseudomonadales</taxon>
        <taxon>Pseudomonadaceae</taxon>
        <taxon>Pseudomonas</taxon>
    </lineage>
</organism>
<dbReference type="EMBL" id="JACAQR010000075">
    <property type="protein sequence ID" value="NWD46029.1"/>
    <property type="molecule type" value="Genomic_DNA"/>
</dbReference>
<evidence type="ECO:0000313" key="1">
    <source>
        <dbReference type="EMBL" id="NWD46029.1"/>
    </source>
</evidence>
<protein>
    <submittedName>
        <fullName evidence="1">Uncharacterized protein</fullName>
    </submittedName>
</protein>
<name>A0AAJ3LK10_9PSED</name>